<dbReference type="AlphaFoldDB" id="A0A927GD86"/>
<protein>
    <recommendedName>
        <fullName evidence="3">Glycosyltransferase family 4 protein</fullName>
    </recommendedName>
</protein>
<gene>
    <name evidence="1" type="ORF">IC230_10450</name>
</gene>
<dbReference type="RefSeq" id="WP_191038934.1">
    <property type="nucleotide sequence ID" value="NZ_JACXAA010000003.1"/>
</dbReference>
<evidence type="ECO:0000313" key="1">
    <source>
        <dbReference type="EMBL" id="MBD2753310.1"/>
    </source>
</evidence>
<reference evidence="1" key="1">
    <citation type="submission" date="2020-09" db="EMBL/GenBank/DDBJ databases">
        <authorList>
            <person name="Kim M.K."/>
        </authorList>
    </citation>
    <scope>NUCLEOTIDE SEQUENCE</scope>
    <source>
        <strain evidence="1">BT704</strain>
    </source>
</reference>
<organism evidence="1 2">
    <name type="scientific">Spirosoma validum</name>
    <dbReference type="NCBI Taxonomy" id="2771355"/>
    <lineage>
        <taxon>Bacteria</taxon>
        <taxon>Pseudomonadati</taxon>
        <taxon>Bacteroidota</taxon>
        <taxon>Cytophagia</taxon>
        <taxon>Cytophagales</taxon>
        <taxon>Cytophagaceae</taxon>
        <taxon>Spirosoma</taxon>
    </lineage>
</organism>
<sequence length="382" mass="43578">MSRRICLFTAHSPLIGGGSANFRSLIENLPGISVDWNYLAPKKASGYEDGYLGLGFMGGRIDDDIWQTWQMLSGKRLPAIDSIVNHLLETDCDAYWIVSHNEGIRIALELVKRQHNRPVHLTINDDWAGAICARSMRYRFMAGLAKRMTIDVLKKVTSFDVTSKGMQDYYKRLSGRIGEISHRYIPSDAIRKLSKPLESNSKQLKVGHIGSVYDKNDFFEFIRLVKQISHQIGLEPEINMWGWHIVPAEIPNELRDHIKLHATLPESEIIPQLAECSFVYSMYPMNRRMRIFSQTSMPTKLSSYVQAGRPIFGHGPADSSLAEFLQTTGTGVLWSTTKAQDGMDMLAKLMELDVSLEHWEFARKRYYGEENVAAMRRIFENN</sequence>
<comment type="caution">
    <text evidence="1">The sequence shown here is derived from an EMBL/GenBank/DDBJ whole genome shotgun (WGS) entry which is preliminary data.</text>
</comment>
<dbReference type="Proteomes" id="UP000653797">
    <property type="component" value="Unassembled WGS sequence"/>
</dbReference>
<proteinExistence type="predicted"/>
<evidence type="ECO:0000313" key="2">
    <source>
        <dbReference type="Proteomes" id="UP000653797"/>
    </source>
</evidence>
<evidence type="ECO:0008006" key="3">
    <source>
        <dbReference type="Google" id="ProtNLM"/>
    </source>
</evidence>
<accession>A0A927GD86</accession>
<dbReference type="SUPFAM" id="SSF53756">
    <property type="entry name" value="UDP-Glycosyltransferase/glycogen phosphorylase"/>
    <property type="match status" value="1"/>
</dbReference>
<name>A0A927GD86_9BACT</name>
<keyword evidence="2" id="KW-1185">Reference proteome</keyword>
<dbReference type="EMBL" id="JACXAA010000003">
    <property type="protein sequence ID" value="MBD2753310.1"/>
    <property type="molecule type" value="Genomic_DNA"/>
</dbReference>
<dbReference type="Gene3D" id="3.40.50.2000">
    <property type="entry name" value="Glycogen Phosphorylase B"/>
    <property type="match status" value="1"/>
</dbReference>